<accession>A0A1H2HIA5</accession>
<dbReference type="EMBL" id="FNLL01000006">
    <property type="protein sequence ID" value="SDU31469.1"/>
    <property type="molecule type" value="Genomic_DNA"/>
</dbReference>
<dbReference type="AlphaFoldDB" id="A0A1H2HIA5"/>
<evidence type="ECO:0000313" key="1">
    <source>
        <dbReference type="EMBL" id="SDU31469.1"/>
    </source>
</evidence>
<reference evidence="2" key="1">
    <citation type="submission" date="2016-10" db="EMBL/GenBank/DDBJ databases">
        <authorList>
            <person name="Varghese N."/>
            <person name="Submissions S."/>
        </authorList>
    </citation>
    <scope>NUCLEOTIDE SEQUENCE [LARGE SCALE GENOMIC DNA]</scope>
    <source>
        <strain evidence="2">DSM 3384</strain>
    </source>
</reference>
<proteinExistence type="predicted"/>
<dbReference type="Proteomes" id="UP000199608">
    <property type="component" value="Unassembled WGS sequence"/>
</dbReference>
<dbReference type="RefSeq" id="WP_092234449.1">
    <property type="nucleotide sequence ID" value="NZ_FNLL01000006.1"/>
</dbReference>
<keyword evidence="2" id="KW-1185">Reference proteome</keyword>
<sequence>MSTVQPKSEQLKKAVKWISEKRKENPDINLTKLVDQAGFQFDLSPKDSQFLLRLVRDDDSQNSA</sequence>
<name>A0A1H2HIA5_9BACT</name>
<organism evidence="1 2">
    <name type="scientific">Desulfobacula phenolica</name>
    <dbReference type="NCBI Taxonomy" id="90732"/>
    <lineage>
        <taxon>Bacteria</taxon>
        <taxon>Pseudomonadati</taxon>
        <taxon>Thermodesulfobacteriota</taxon>
        <taxon>Desulfobacteria</taxon>
        <taxon>Desulfobacterales</taxon>
        <taxon>Desulfobacteraceae</taxon>
        <taxon>Desulfobacula</taxon>
    </lineage>
</organism>
<evidence type="ECO:0000313" key="2">
    <source>
        <dbReference type="Proteomes" id="UP000199608"/>
    </source>
</evidence>
<protein>
    <submittedName>
        <fullName evidence="1">Uncharacterized protein</fullName>
    </submittedName>
</protein>
<gene>
    <name evidence="1" type="ORF">SAMN04487931_106256</name>
</gene>